<organism evidence="5 6">
    <name type="scientific">Olea europaea subsp. europaea</name>
    <dbReference type="NCBI Taxonomy" id="158383"/>
    <lineage>
        <taxon>Eukaryota</taxon>
        <taxon>Viridiplantae</taxon>
        <taxon>Streptophyta</taxon>
        <taxon>Embryophyta</taxon>
        <taxon>Tracheophyta</taxon>
        <taxon>Spermatophyta</taxon>
        <taxon>Magnoliopsida</taxon>
        <taxon>eudicotyledons</taxon>
        <taxon>Gunneridae</taxon>
        <taxon>Pentapetalae</taxon>
        <taxon>asterids</taxon>
        <taxon>lamiids</taxon>
        <taxon>Lamiales</taxon>
        <taxon>Oleaceae</taxon>
        <taxon>Oleeae</taxon>
        <taxon>Olea</taxon>
    </lineage>
</organism>
<comment type="similarity">
    <text evidence="1">Belongs to the bacterial ribosomal protein bS21 family.</text>
</comment>
<feature type="compositionally biased region" description="Basic and acidic residues" evidence="4">
    <location>
        <begin position="143"/>
        <end position="153"/>
    </location>
</feature>
<evidence type="ECO:0000256" key="3">
    <source>
        <dbReference type="ARBA" id="ARBA00023274"/>
    </source>
</evidence>
<dbReference type="Gramene" id="OE9A112464T1">
    <property type="protein sequence ID" value="OE9A112464C1"/>
    <property type="gene ID" value="OE9A112464"/>
</dbReference>
<dbReference type="OrthoDB" id="785538at2759"/>
<keyword evidence="2" id="KW-0689">Ribosomal protein</keyword>
<dbReference type="NCBIfam" id="TIGR00030">
    <property type="entry name" value="S21p"/>
    <property type="match status" value="1"/>
</dbReference>
<gene>
    <name evidence="5" type="ORF">OLEA9_A112464</name>
</gene>
<dbReference type="PANTHER" id="PTHR21109:SF17">
    <property type="entry name" value="30S RIBOSOMAL PROTEIN S21, CHLOROPLASTIC"/>
    <property type="match status" value="1"/>
</dbReference>
<evidence type="ECO:0000256" key="1">
    <source>
        <dbReference type="ARBA" id="ARBA00006640"/>
    </source>
</evidence>
<evidence type="ECO:0000256" key="4">
    <source>
        <dbReference type="SAM" id="MobiDB-lite"/>
    </source>
</evidence>
<reference evidence="5 6" key="1">
    <citation type="submission" date="2019-12" db="EMBL/GenBank/DDBJ databases">
        <authorList>
            <person name="Alioto T."/>
            <person name="Alioto T."/>
            <person name="Gomez Garrido J."/>
        </authorList>
    </citation>
    <scope>NUCLEOTIDE SEQUENCE [LARGE SCALE GENOMIC DNA]</scope>
</reference>
<protein>
    <submittedName>
        <fullName evidence="5">30S ribosomal S21, chloroplastic-like</fullName>
    </submittedName>
</protein>
<dbReference type="Pfam" id="PF01165">
    <property type="entry name" value="Ribosomal_S21"/>
    <property type="match status" value="1"/>
</dbReference>
<evidence type="ECO:0000313" key="6">
    <source>
        <dbReference type="Proteomes" id="UP000594638"/>
    </source>
</evidence>
<comment type="caution">
    <text evidence="5">The sequence shown here is derived from an EMBL/GenBank/DDBJ whole genome shotgun (WGS) entry which is preliminary data.</text>
</comment>
<keyword evidence="3" id="KW-0687">Ribonucleoprotein</keyword>
<accession>A0A8S0VFT9</accession>
<feature type="compositionally biased region" description="Basic residues" evidence="4">
    <location>
        <begin position="119"/>
        <end position="137"/>
    </location>
</feature>
<dbReference type="GO" id="GO:0006412">
    <property type="term" value="P:translation"/>
    <property type="evidence" value="ECO:0007669"/>
    <property type="project" value="InterPro"/>
</dbReference>
<name>A0A8S0VFT9_OLEEU</name>
<dbReference type="EMBL" id="CACTIH010009334">
    <property type="protein sequence ID" value="CAA3029861.1"/>
    <property type="molecule type" value="Genomic_DNA"/>
</dbReference>
<evidence type="ECO:0000313" key="5">
    <source>
        <dbReference type="EMBL" id="CAA3029861.1"/>
    </source>
</evidence>
<dbReference type="PANTHER" id="PTHR21109">
    <property type="entry name" value="MITOCHONDRIAL 28S RIBOSOMAL PROTEIN S21"/>
    <property type="match status" value="1"/>
</dbReference>
<dbReference type="InterPro" id="IPR001911">
    <property type="entry name" value="Ribosomal_bS21"/>
</dbReference>
<keyword evidence="6" id="KW-1185">Reference proteome</keyword>
<dbReference type="Gene3D" id="1.20.5.1150">
    <property type="entry name" value="Ribosomal protein S8"/>
    <property type="match status" value="1"/>
</dbReference>
<dbReference type="GO" id="GO:0005840">
    <property type="term" value="C:ribosome"/>
    <property type="evidence" value="ECO:0007669"/>
    <property type="project" value="UniProtKB-KW"/>
</dbReference>
<feature type="region of interest" description="Disordered" evidence="4">
    <location>
        <begin position="119"/>
        <end position="156"/>
    </location>
</feature>
<dbReference type="Proteomes" id="UP000594638">
    <property type="component" value="Unassembled WGS sequence"/>
</dbReference>
<dbReference type="GO" id="GO:0003735">
    <property type="term" value="F:structural constituent of ribosome"/>
    <property type="evidence" value="ECO:0007669"/>
    <property type="project" value="InterPro"/>
</dbReference>
<proteinExistence type="inferred from homology"/>
<dbReference type="InterPro" id="IPR038380">
    <property type="entry name" value="Ribosomal_bS21_sf"/>
</dbReference>
<dbReference type="PRINTS" id="PR00976">
    <property type="entry name" value="RIBOSOMALS21"/>
</dbReference>
<evidence type="ECO:0000256" key="2">
    <source>
        <dbReference type="ARBA" id="ARBA00022980"/>
    </source>
</evidence>
<sequence>MALLKLAPICRPHAPLPHTNFKPLLQPKTHLLIPVILAKLPAKTHKEEAPYRFYASNVLLHQAFDEPILFKRSWNVQILTGVNEPEEKLVGRFRREVLKAGVLQECKRRRFFESTQQKKKRKIREAAKRKMKRRRQSKASVRVKKEDPKKKDDSEDDNWEIFDVDLPYC</sequence>
<dbReference type="GO" id="GO:1990904">
    <property type="term" value="C:ribonucleoprotein complex"/>
    <property type="evidence" value="ECO:0007669"/>
    <property type="project" value="UniProtKB-KW"/>
</dbReference>
<dbReference type="HAMAP" id="MF_00358">
    <property type="entry name" value="Ribosomal_bS21"/>
    <property type="match status" value="1"/>
</dbReference>
<dbReference type="AlphaFoldDB" id="A0A8S0VFT9"/>